<dbReference type="InterPro" id="IPR016177">
    <property type="entry name" value="DNA-bd_dom_sf"/>
</dbReference>
<evidence type="ECO:0000259" key="4">
    <source>
        <dbReference type="PROSITE" id="PS51032"/>
    </source>
</evidence>
<dbReference type="Pfam" id="PF13392">
    <property type="entry name" value="HNH_3"/>
    <property type="match status" value="1"/>
</dbReference>
<proteinExistence type="predicted"/>
<dbReference type="Gene3D" id="3.30.730.10">
    <property type="entry name" value="AP2/ERF domain"/>
    <property type="match status" value="1"/>
</dbReference>
<keyword evidence="1" id="KW-0805">Transcription regulation</keyword>
<dbReference type="PROSITE" id="PS51032">
    <property type="entry name" value="AP2_ERF"/>
    <property type="match status" value="1"/>
</dbReference>
<dbReference type="EMBL" id="JAUSVY010000006">
    <property type="protein sequence ID" value="MDQ0505996.1"/>
    <property type="molecule type" value="Genomic_DNA"/>
</dbReference>
<comment type="caution">
    <text evidence="5">The sequence shown here is derived from an EMBL/GenBank/DDBJ whole genome shotgun (WGS) entry which is preliminary data.</text>
</comment>
<dbReference type="Pfam" id="PF00847">
    <property type="entry name" value="AP2"/>
    <property type="match status" value="1"/>
</dbReference>
<protein>
    <recommendedName>
        <fullName evidence="4">AP2/ERF domain-containing protein</fullName>
    </recommendedName>
</protein>
<keyword evidence="3" id="KW-0804">Transcription</keyword>
<dbReference type="SMART" id="SM00380">
    <property type="entry name" value="AP2"/>
    <property type="match status" value="1"/>
</dbReference>
<reference evidence="5 6" key="1">
    <citation type="submission" date="2023-07" db="EMBL/GenBank/DDBJ databases">
        <title>Genomic Encyclopedia of Type Strains, Phase IV (KMG-IV): sequencing the most valuable type-strain genomes for metagenomic binning, comparative biology and taxonomic classification.</title>
        <authorList>
            <person name="Goeker M."/>
        </authorList>
    </citation>
    <scope>NUCLEOTIDE SEQUENCE [LARGE SCALE GENOMIC DNA]</scope>
    <source>
        <strain evidence="5 6">DSM 3770</strain>
    </source>
</reference>
<sequence length="178" mass="20643">MSDHAPPITQQFVRSILDYEPETGIFTWRERSDVRPQWNGRYAGKRAGYEWTANGGGRYRSIRILDWPFPEHRVAWLWMTGAMPVDSIDHTDLNGLNNRWGNLREATKVQNGHNTSVQRRNTSGYKGVSFHKETGRFRAYIQHNGRQKWLGYHNTAEAAHAAYVDAVKELRGEFGRVR</sequence>
<keyword evidence="2" id="KW-0238">DNA-binding</keyword>
<dbReference type="InterPro" id="IPR036955">
    <property type="entry name" value="AP2/ERF_dom_sf"/>
</dbReference>
<evidence type="ECO:0000256" key="1">
    <source>
        <dbReference type="ARBA" id="ARBA00023015"/>
    </source>
</evidence>
<name>A0ABU0LFT5_XANAG</name>
<feature type="domain" description="AP2/ERF" evidence="4">
    <location>
        <begin position="124"/>
        <end position="178"/>
    </location>
</feature>
<dbReference type="InterPro" id="IPR003615">
    <property type="entry name" value="HNH_nuc"/>
</dbReference>
<evidence type="ECO:0000256" key="2">
    <source>
        <dbReference type="ARBA" id="ARBA00023125"/>
    </source>
</evidence>
<evidence type="ECO:0000256" key="3">
    <source>
        <dbReference type="ARBA" id="ARBA00023163"/>
    </source>
</evidence>
<accession>A0ABU0LFT5</accession>
<dbReference type="InterPro" id="IPR001471">
    <property type="entry name" value="AP2/ERF_dom"/>
</dbReference>
<evidence type="ECO:0000313" key="5">
    <source>
        <dbReference type="EMBL" id="MDQ0505996.1"/>
    </source>
</evidence>
<dbReference type="SUPFAM" id="SSF54060">
    <property type="entry name" value="His-Me finger endonucleases"/>
    <property type="match status" value="1"/>
</dbReference>
<dbReference type="RefSeq" id="WP_237343907.1">
    <property type="nucleotide sequence ID" value="NZ_JABWGX010000001.1"/>
</dbReference>
<dbReference type="InterPro" id="IPR044925">
    <property type="entry name" value="His-Me_finger_sf"/>
</dbReference>
<organism evidence="5 6">
    <name type="scientific">Xanthobacter agilis</name>
    <dbReference type="NCBI Taxonomy" id="47492"/>
    <lineage>
        <taxon>Bacteria</taxon>
        <taxon>Pseudomonadati</taxon>
        <taxon>Pseudomonadota</taxon>
        <taxon>Alphaproteobacteria</taxon>
        <taxon>Hyphomicrobiales</taxon>
        <taxon>Xanthobacteraceae</taxon>
        <taxon>Xanthobacter</taxon>
    </lineage>
</organism>
<gene>
    <name evidence="5" type="ORF">QOZ94_002800</name>
</gene>
<keyword evidence="6" id="KW-1185">Reference proteome</keyword>
<evidence type="ECO:0000313" key="6">
    <source>
        <dbReference type="Proteomes" id="UP001241747"/>
    </source>
</evidence>
<dbReference type="Proteomes" id="UP001241747">
    <property type="component" value="Unassembled WGS sequence"/>
</dbReference>
<dbReference type="SUPFAM" id="SSF54171">
    <property type="entry name" value="DNA-binding domain"/>
    <property type="match status" value="1"/>
</dbReference>